<keyword evidence="1" id="KW-0812">Transmembrane</keyword>
<organism evidence="2 3">
    <name type="scientific">Linnemannia elongata AG-77</name>
    <dbReference type="NCBI Taxonomy" id="1314771"/>
    <lineage>
        <taxon>Eukaryota</taxon>
        <taxon>Fungi</taxon>
        <taxon>Fungi incertae sedis</taxon>
        <taxon>Mucoromycota</taxon>
        <taxon>Mortierellomycotina</taxon>
        <taxon>Mortierellomycetes</taxon>
        <taxon>Mortierellales</taxon>
        <taxon>Mortierellaceae</taxon>
        <taxon>Linnemannia</taxon>
    </lineage>
</organism>
<accession>A0A197JHQ9</accession>
<keyword evidence="1" id="KW-1133">Transmembrane helix</keyword>
<evidence type="ECO:0000256" key="1">
    <source>
        <dbReference type="SAM" id="Phobius"/>
    </source>
</evidence>
<reference evidence="2 3" key="1">
    <citation type="submission" date="2016-05" db="EMBL/GenBank/DDBJ databases">
        <title>Genome sequencing reveals origins of a unique bacterial endosymbiosis in the earliest lineages of terrestrial Fungi.</title>
        <authorList>
            <consortium name="DOE Joint Genome Institute"/>
            <person name="Uehling J."/>
            <person name="Gryganskyi A."/>
            <person name="Hameed K."/>
            <person name="Tschaplinski T."/>
            <person name="Misztal P."/>
            <person name="Wu S."/>
            <person name="Desiro A."/>
            <person name="Vande Pol N."/>
            <person name="Du Z.-Y."/>
            <person name="Zienkiewicz A."/>
            <person name="Zienkiewicz K."/>
            <person name="Morin E."/>
            <person name="Tisserant E."/>
            <person name="Splivallo R."/>
            <person name="Hainaut M."/>
            <person name="Henrissat B."/>
            <person name="Ohm R."/>
            <person name="Kuo A."/>
            <person name="Yan J."/>
            <person name="Lipzen A."/>
            <person name="Nolan M."/>
            <person name="Labutti K."/>
            <person name="Barry K."/>
            <person name="Goldstein A."/>
            <person name="Labbe J."/>
            <person name="Schadt C."/>
            <person name="Tuskan G."/>
            <person name="Grigoriev I."/>
            <person name="Martin F."/>
            <person name="Vilgalys R."/>
            <person name="Bonito G."/>
        </authorList>
    </citation>
    <scope>NUCLEOTIDE SEQUENCE [LARGE SCALE GENOMIC DNA]</scope>
    <source>
        <strain evidence="2 3">AG-77</strain>
    </source>
</reference>
<dbReference type="Proteomes" id="UP000078512">
    <property type="component" value="Unassembled WGS sequence"/>
</dbReference>
<keyword evidence="3" id="KW-1185">Reference proteome</keyword>
<evidence type="ECO:0008006" key="4">
    <source>
        <dbReference type="Google" id="ProtNLM"/>
    </source>
</evidence>
<sequence>MNERMNKEKKKFDADRRSRCLSVPSLTFSSLLSAYPLFFLCRSCTSLSISPFSVDVRHACQRSNNLAFGPLLLSCCQVVWMSIFPRPSLVSNLAGYVVPLGCFFFSFLMVGSFSCFSCDTLKAKYSSRCSYDSWSLAICSCSLFLAP</sequence>
<evidence type="ECO:0000313" key="3">
    <source>
        <dbReference type="Proteomes" id="UP000078512"/>
    </source>
</evidence>
<gene>
    <name evidence="2" type="ORF">K457DRAFT_1729578</name>
</gene>
<keyword evidence="1" id="KW-0472">Membrane</keyword>
<proteinExistence type="predicted"/>
<feature type="transmembrane region" description="Helical" evidence="1">
    <location>
        <begin position="66"/>
        <end position="84"/>
    </location>
</feature>
<evidence type="ECO:0000313" key="2">
    <source>
        <dbReference type="EMBL" id="OAQ23924.1"/>
    </source>
</evidence>
<feature type="transmembrane region" description="Helical" evidence="1">
    <location>
        <begin position="96"/>
        <end position="118"/>
    </location>
</feature>
<protein>
    <recommendedName>
        <fullName evidence="4">Transmembrane protein</fullName>
    </recommendedName>
</protein>
<name>A0A197JHQ9_9FUNG</name>
<dbReference type="EMBL" id="KV442105">
    <property type="protein sequence ID" value="OAQ23924.1"/>
    <property type="molecule type" value="Genomic_DNA"/>
</dbReference>
<dbReference type="AlphaFoldDB" id="A0A197JHQ9"/>